<dbReference type="AlphaFoldDB" id="A0A1G7H4A5"/>
<evidence type="ECO:0000256" key="4">
    <source>
        <dbReference type="SAM" id="MobiDB-lite"/>
    </source>
</evidence>
<dbReference type="Proteomes" id="UP000324020">
    <property type="component" value="Unassembled WGS sequence"/>
</dbReference>
<keyword evidence="3" id="KW-0067">ATP-binding</keyword>
<dbReference type="SUPFAM" id="SSF54585">
    <property type="entry name" value="Cdc48 domain 2-like"/>
    <property type="match status" value="1"/>
</dbReference>
<dbReference type="Pfam" id="PF02933">
    <property type="entry name" value="CDC48_2"/>
    <property type="match status" value="1"/>
</dbReference>
<dbReference type="Pfam" id="PF00004">
    <property type="entry name" value="AAA"/>
    <property type="match status" value="2"/>
</dbReference>
<dbReference type="Pfam" id="PF17862">
    <property type="entry name" value="AAA_lid_3"/>
    <property type="match status" value="2"/>
</dbReference>
<dbReference type="Gene3D" id="3.10.330.10">
    <property type="match status" value="1"/>
</dbReference>
<evidence type="ECO:0000313" key="8">
    <source>
        <dbReference type="Proteomes" id="UP000324020"/>
    </source>
</evidence>
<dbReference type="InterPro" id="IPR004201">
    <property type="entry name" value="Cdc48_dom2"/>
</dbReference>
<dbReference type="SMART" id="SM01072">
    <property type="entry name" value="CDC48_2"/>
    <property type="match status" value="1"/>
</dbReference>
<dbReference type="GO" id="GO:0016887">
    <property type="term" value="F:ATP hydrolysis activity"/>
    <property type="evidence" value="ECO:0007669"/>
    <property type="project" value="InterPro"/>
</dbReference>
<dbReference type="GO" id="GO:0005524">
    <property type="term" value="F:ATP binding"/>
    <property type="evidence" value="ECO:0007669"/>
    <property type="project" value="UniProtKB-KW"/>
</dbReference>
<dbReference type="SMART" id="SM00382">
    <property type="entry name" value="AAA"/>
    <property type="match status" value="2"/>
</dbReference>
<dbReference type="PROSITE" id="PS00674">
    <property type="entry name" value="AAA"/>
    <property type="match status" value="1"/>
</dbReference>
<dbReference type="Gene3D" id="1.10.8.60">
    <property type="match status" value="2"/>
</dbReference>
<evidence type="ECO:0000256" key="3">
    <source>
        <dbReference type="ARBA" id="ARBA00022840"/>
    </source>
</evidence>
<dbReference type="FunFam" id="1.10.8.60:FF:000178">
    <property type="entry name" value="CDC48/VCP homolog, AAA superfamily"/>
    <property type="match status" value="1"/>
</dbReference>
<dbReference type="InterPro" id="IPR050168">
    <property type="entry name" value="AAA_ATPase_domain"/>
</dbReference>
<evidence type="ECO:0000256" key="1">
    <source>
        <dbReference type="ARBA" id="ARBA00022737"/>
    </source>
</evidence>
<dbReference type="InterPro" id="IPR029067">
    <property type="entry name" value="CDC48_domain_2-like_sf"/>
</dbReference>
<dbReference type="InterPro" id="IPR003593">
    <property type="entry name" value="AAA+_ATPase"/>
</dbReference>
<feature type="domain" description="AAA+ ATPase" evidence="5">
    <location>
        <begin position="459"/>
        <end position="595"/>
    </location>
</feature>
<sequence>MSVRVPVREPPTSVPGDRVGLSEAVLADLEIGLGDSVVVEGAHRVAAPVVAVDAGSRAVFLPERLRRTAGLDPGDAATVSPSTLPVASSVTLRLRQSVDLERSEDAIRGRLARRVVAVGDEVEVTRLGGALTLRFDVRDVAPSSPAVVDDETEITVADSADPGVVAERPGGTDAGDAFVSTATFERLRDAVATRFDAAETFASAGRPTLGLLLHGPRGSGKTALVEAVAAATDATLVRVSAARLRGHPTSDQTDRLDRVVEAVPAGEPTVVLLDDLEALGADDGGGSALADRLRSTIDDLRAGDQTVVIGVTTDPSGVPSALRRGGRFDRELAVEPLTIAERADALEALSEGAPLAMDVDFGAVAGRLNGYVFADLAVLVDAALERAVRRDGRTAIRMADFDDALDDVDPTGLREVTVEFPAVGWDEVGGLDAAKRELVRAVYWPLEYADRFAELGIDPPSGVLLYGPPGTGKTLLARAAASLSDANFIPVNGPELLDKYVGESEKAVRDLFATARENAPAVVFFDEVDAISPKRSGDDTGAGERVVSQLLTELDGLEPLTDVAVIAATNRPESIDEALLRPGRIEKAVETPLPDREARREIVAIHAREMPTAPDVDLDALADRTAGYSGGDIAALVREAGLLSIEDAIVDDGPPAEAVVGRDHFERALVATSPSTRGGRGDAERPGSDPPAE</sequence>
<feature type="region of interest" description="Disordered" evidence="4">
    <location>
        <begin position="669"/>
        <end position="693"/>
    </location>
</feature>
<dbReference type="InterPro" id="IPR041569">
    <property type="entry name" value="AAA_lid_3"/>
</dbReference>
<name>A0A1G7H4A5_9EURY</name>
<feature type="domain" description="CDC48" evidence="6">
    <location>
        <begin position="97"/>
        <end position="163"/>
    </location>
</feature>
<organism evidence="7 8">
    <name type="scientific">Halorubrum xinjiangense</name>
    <dbReference type="NCBI Taxonomy" id="261291"/>
    <lineage>
        <taxon>Archaea</taxon>
        <taxon>Methanobacteriati</taxon>
        <taxon>Methanobacteriota</taxon>
        <taxon>Stenosarchaea group</taxon>
        <taxon>Halobacteria</taxon>
        <taxon>Halobacteriales</taxon>
        <taxon>Haloferacaceae</taxon>
        <taxon>Halorubrum</taxon>
    </lineage>
</organism>
<dbReference type="FunFam" id="3.40.50.300:FF:000018">
    <property type="entry name" value="Cell division control 48"/>
    <property type="match status" value="1"/>
</dbReference>
<dbReference type="OrthoDB" id="330101at2157"/>
<dbReference type="InterPro" id="IPR003960">
    <property type="entry name" value="ATPase_AAA_CS"/>
</dbReference>
<dbReference type="Gene3D" id="3.40.50.300">
    <property type="entry name" value="P-loop containing nucleotide triphosphate hydrolases"/>
    <property type="match status" value="2"/>
</dbReference>
<dbReference type="EMBL" id="FNBO01000001">
    <property type="protein sequence ID" value="SDE95191.1"/>
    <property type="molecule type" value="Genomic_DNA"/>
</dbReference>
<evidence type="ECO:0000259" key="5">
    <source>
        <dbReference type="SMART" id="SM00382"/>
    </source>
</evidence>
<keyword evidence="8" id="KW-1185">Reference proteome</keyword>
<dbReference type="PANTHER" id="PTHR23077">
    <property type="entry name" value="AAA-FAMILY ATPASE"/>
    <property type="match status" value="1"/>
</dbReference>
<dbReference type="PANTHER" id="PTHR23077:SF171">
    <property type="entry name" value="NUCLEAR VALOSIN-CONTAINING PROTEIN-LIKE"/>
    <property type="match status" value="1"/>
</dbReference>
<reference evidence="7 8" key="1">
    <citation type="submission" date="2016-10" db="EMBL/GenBank/DDBJ databases">
        <authorList>
            <person name="Varghese N."/>
            <person name="Submissions S."/>
        </authorList>
    </citation>
    <scope>NUCLEOTIDE SEQUENCE [LARGE SCALE GENOMIC DNA]</scope>
    <source>
        <strain evidence="7 8">CGMCC 1.3527</strain>
    </source>
</reference>
<gene>
    <name evidence="7" type="ORF">SAMN04488067_101205</name>
</gene>
<protein>
    <submittedName>
        <fullName evidence="7">Transitional endoplasmic reticulum ATPase</fullName>
    </submittedName>
</protein>
<dbReference type="SUPFAM" id="SSF52540">
    <property type="entry name" value="P-loop containing nucleoside triphosphate hydrolases"/>
    <property type="match status" value="2"/>
</dbReference>
<evidence type="ECO:0000259" key="6">
    <source>
        <dbReference type="SMART" id="SM01072"/>
    </source>
</evidence>
<keyword evidence="2" id="KW-0547">Nucleotide-binding</keyword>
<evidence type="ECO:0000256" key="2">
    <source>
        <dbReference type="ARBA" id="ARBA00022741"/>
    </source>
</evidence>
<feature type="domain" description="AAA+ ATPase" evidence="5">
    <location>
        <begin position="207"/>
        <end position="338"/>
    </location>
</feature>
<evidence type="ECO:0000313" key="7">
    <source>
        <dbReference type="EMBL" id="SDE95191.1"/>
    </source>
</evidence>
<proteinExistence type="predicted"/>
<dbReference type="RefSeq" id="WP_149797215.1">
    <property type="nucleotide sequence ID" value="NZ_FNBO01000001.1"/>
</dbReference>
<keyword evidence="1" id="KW-0677">Repeat</keyword>
<dbReference type="InterPro" id="IPR027417">
    <property type="entry name" value="P-loop_NTPase"/>
</dbReference>
<accession>A0A1G7H4A5</accession>
<dbReference type="InterPro" id="IPR003959">
    <property type="entry name" value="ATPase_AAA_core"/>
</dbReference>